<evidence type="ECO:0000259" key="1">
    <source>
        <dbReference type="Pfam" id="PF12697"/>
    </source>
</evidence>
<name>A0A2K3QCI8_9HYPO</name>
<comment type="caution">
    <text evidence="2">The sequence shown here is derived from an EMBL/GenBank/DDBJ whole genome shotgun (WGS) entry which is preliminary data.</text>
</comment>
<dbReference type="InterPro" id="IPR050228">
    <property type="entry name" value="Carboxylesterase_BioH"/>
</dbReference>
<gene>
    <name evidence="2" type="ORF">TCAP_04823</name>
</gene>
<keyword evidence="3" id="KW-1185">Reference proteome</keyword>
<protein>
    <recommendedName>
        <fullName evidence="1">AB hydrolase-1 domain-containing protein</fullName>
    </recommendedName>
</protein>
<proteinExistence type="predicted"/>
<dbReference type="AlphaFoldDB" id="A0A2K3QCI8"/>
<evidence type="ECO:0000313" key="3">
    <source>
        <dbReference type="Proteomes" id="UP000236621"/>
    </source>
</evidence>
<dbReference type="OrthoDB" id="9978720at2759"/>
<dbReference type="Proteomes" id="UP000236621">
    <property type="component" value="Unassembled WGS sequence"/>
</dbReference>
<dbReference type="Gene3D" id="3.40.50.1820">
    <property type="entry name" value="alpha/beta hydrolase"/>
    <property type="match status" value="1"/>
</dbReference>
<dbReference type="PANTHER" id="PTHR43194">
    <property type="entry name" value="HYDROLASE ALPHA/BETA FOLD FAMILY"/>
    <property type="match status" value="1"/>
</dbReference>
<dbReference type="STRING" id="45235.A0A2K3QCI8"/>
<reference evidence="2 3" key="1">
    <citation type="submission" date="2017-08" db="EMBL/GenBank/DDBJ databases">
        <title>Harnessing the power of phylogenomics to disentangle the directionality and signatures of interkingdom host jumping in the parasitic fungal genus Tolypocladium.</title>
        <authorList>
            <person name="Quandt C.A."/>
            <person name="Patterson W."/>
            <person name="Spatafora J.W."/>
        </authorList>
    </citation>
    <scope>NUCLEOTIDE SEQUENCE [LARGE SCALE GENOMIC DNA]</scope>
    <source>
        <strain evidence="2 3">CBS 113982</strain>
    </source>
</reference>
<evidence type="ECO:0000313" key="2">
    <source>
        <dbReference type="EMBL" id="PNY25250.1"/>
    </source>
</evidence>
<dbReference type="SUPFAM" id="SSF53474">
    <property type="entry name" value="alpha/beta-Hydrolases"/>
    <property type="match status" value="1"/>
</dbReference>
<accession>A0A2K3QCI8</accession>
<dbReference type="CDD" id="cd12809">
    <property type="entry name" value="Esterase_713_like-2"/>
    <property type="match status" value="1"/>
</dbReference>
<dbReference type="EMBL" id="NRSZ01000787">
    <property type="protein sequence ID" value="PNY25250.1"/>
    <property type="molecule type" value="Genomic_DNA"/>
</dbReference>
<dbReference type="PANTHER" id="PTHR43194:SF4">
    <property type="entry name" value="AB HYDROLASE-1 DOMAIN-CONTAINING PROTEIN"/>
    <property type="match status" value="1"/>
</dbReference>
<sequence>MIPSGSASPAAEQLKGDCEVPYIRTYFYAGGAYVEDGHGGHVFRNQMYVEKLLPVNGATQNTPVVLIHGKGMTGTNFLNKPDGGRGWASDFVSQGYEVYIVDQVFRGRSAWQPGYGAGIPSTFSAEIVQDRFTATQTNRLWAQADKHTQWPGKGVMGDPVFDKFYASIVQFIDNTTYTEMAMQSAGAALLDKIGKPAILIGHSQGGTFPPLIADARPQLTKALILIEPTGPPFREVIFSIKPSRAWGLTDAPLTYSPAVKDPSKDLAKTTHPAPDKDLVECMLQANDPAPRQLHNLASKPILVLTSESGYHAQYDYCTVEFLRQAGCSKTEHIELGKIGIHGNGHMLFLEKNSRDIQELLDKWIKKL</sequence>
<dbReference type="InterPro" id="IPR029058">
    <property type="entry name" value="AB_hydrolase_fold"/>
</dbReference>
<feature type="domain" description="AB hydrolase-1" evidence="1">
    <location>
        <begin position="64"/>
        <end position="350"/>
    </location>
</feature>
<dbReference type="InterPro" id="IPR000073">
    <property type="entry name" value="AB_hydrolase_1"/>
</dbReference>
<dbReference type="Pfam" id="PF12697">
    <property type="entry name" value="Abhydrolase_6"/>
    <property type="match status" value="1"/>
</dbReference>
<organism evidence="2 3">
    <name type="scientific">Tolypocladium capitatum</name>
    <dbReference type="NCBI Taxonomy" id="45235"/>
    <lineage>
        <taxon>Eukaryota</taxon>
        <taxon>Fungi</taxon>
        <taxon>Dikarya</taxon>
        <taxon>Ascomycota</taxon>
        <taxon>Pezizomycotina</taxon>
        <taxon>Sordariomycetes</taxon>
        <taxon>Hypocreomycetidae</taxon>
        <taxon>Hypocreales</taxon>
        <taxon>Ophiocordycipitaceae</taxon>
        <taxon>Tolypocladium</taxon>
    </lineage>
</organism>